<dbReference type="InterPro" id="IPR001733">
    <property type="entry name" value="Peptidase_S26B"/>
</dbReference>
<dbReference type="EMBL" id="CAFBND010000111">
    <property type="protein sequence ID" value="CAB4955987.1"/>
    <property type="molecule type" value="Genomic_DNA"/>
</dbReference>
<feature type="transmembrane region" description="Helical" evidence="5">
    <location>
        <begin position="193"/>
        <end position="213"/>
    </location>
</feature>
<evidence type="ECO:0000313" key="7">
    <source>
        <dbReference type="EMBL" id="CAB5038956.1"/>
    </source>
</evidence>
<dbReference type="SUPFAM" id="SSF51306">
    <property type="entry name" value="LexA/Signal peptidase"/>
    <property type="match status" value="1"/>
</dbReference>
<protein>
    <submittedName>
        <fullName evidence="6">Unannotated protein</fullName>
    </submittedName>
</protein>
<dbReference type="Gene3D" id="2.10.109.10">
    <property type="entry name" value="Umud Fragment, subunit A"/>
    <property type="match status" value="1"/>
</dbReference>
<gene>
    <name evidence="6" type="ORF">UFOPK3752_01966</name>
    <name evidence="7" type="ORF">UFOPK4150_02100</name>
</gene>
<accession>A0A6J7KJZ6</accession>
<dbReference type="AlphaFoldDB" id="A0A6J7KJZ6"/>
<feature type="transmembrane region" description="Helical" evidence="5">
    <location>
        <begin position="146"/>
        <end position="163"/>
    </location>
</feature>
<dbReference type="GO" id="GO:0016020">
    <property type="term" value="C:membrane"/>
    <property type="evidence" value="ECO:0007669"/>
    <property type="project" value="UniProtKB-SubCell"/>
</dbReference>
<evidence type="ECO:0000256" key="2">
    <source>
        <dbReference type="ARBA" id="ARBA00022692"/>
    </source>
</evidence>
<keyword evidence="3 5" id="KW-1133">Transmembrane helix</keyword>
<evidence type="ECO:0000256" key="4">
    <source>
        <dbReference type="ARBA" id="ARBA00023136"/>
    </source>
</evidence>
<dbReference type="NCBIfam" id="TIGR02228">
    <property type="entry name" value="sigpep_I_arch"/>
    <property type="match status" value="1"/>
</dbReference>
<organism evidence="6">
    <name type="scientific">freshwater metagenome</name>
    <dbReference type="NCBI Taxonomy" id="449393"/>
    <lineage>
        <taxon>unclassified sequences</taxon>
        <taxon>metagenomes</taxon>
        <taxon>ecological metagenomes</taxon>
    </lineage>
</organism>
<evidence type="ECO:0000256" key="3">
    <source>
        <dbReference type="ARBA" id="ARBA00022989"/>
    </source>
</evidence>
<reference evidence="6" key="1">
    <citation type="submission" date="2020-05" db="EMBL/GenBank/DDBJ databases">
        <authorList>
            <person name="Chiriac C."/>
            <person name="Salcher M."/>
            <person name="Ghai R."/>
            <person name="Kavagutti S V."/>
        </authorList>
    </citation>
    <scope>NUCLEOTIDE SEQUENCE</scope>
</reference>
<dbReference type="GO" id="GO:0006465">
    <property type="term" value="P:signal peptide processing"/>
    <property type="evidence" value="ECO:0007669"/>
    <property type="project" value="InterPro"/>
</dbReference>
<proteinExistence type="predicted"/>
<name>A0A6J7KJZ6_9ZZZZ</name>
<comment type="subcellular location">
    <subcellularLocation>
        <location evidence="1">Membrane</location>
    </subcellularLocation>
</comment>
<evidence type="ECO:0000256" key="1">
    <source>
        <dbReference type="ARBA" id="ARBA00004370"/>
    </source>
</evidence>
<dbReference type="CDD" id="cd06462">
    <property type="entry name" value="Peptidase_S24_S26"/>
    <property type="match status" value="1"/>
</dbReference>
<sequence>MTSIRYRFSNQGVKSWLLTGLTAVLFGAWFFTLAPIALAGPASYVIVDGISMEPLLHTGDLVVARKAQAYAVGDLVVLHIAADKGVNGWLIHRLVSGDAQAGWKTKGDNNTSVDPWTVRNDQVAGTYWRLIPDFGRYLAWVNQHPLGFAGICTALTLLFYIPLRRRKFAPVLTESLATAKKEPRRDGRTNQEYGVLWITSLASLTAIALVGLLGTSHQLVTVRGAVAAAALAWAGGFTIYFIYRLYDGRGVQEPARSMYALSGRLYLVVDFPALDSQAREVSSAVALRTIAEKYRMPVLHRVDPGTGHHEFLLLTLQLGAFIWRPELEPATTMVEGDVDGDAGLITSRGGRPVAGVPVVGGGPGFRSP</sequence>
<keyword evidence="4 5" id="KW-0472">Membrane</keyword>
<feature type="transmembrane region" description="Helical" evidence="5">
    <location>
        <begin position="225"/>
        <end position="246"/>
    </location>
</feature>
<dbReference type="GO" id="GO:0008233">
    <property type="term" value="F:peptidase activity"/>
    <property type="evidence" value="ECO:0007669"/>
    <property type="project" value="InterPro"/>
</dbReference>
<dbReference type="EMBL" id="CAFBPU010000059">
    <property type="protein sequence ID" value="CAB5038956.1"/>
    <property type="molecule type" value="Genomic_DNA"/>
</dbReference>
<evidence type="ECO:0000313" key="6">
    <source>
        <dbReference type="EMBL" id="CAB4955987.1"/>
    </source>
</evidence>
<dbReference type="InterPro" id="IPR036286">
    <property type="entry name" value="LexA/Signal_pep-like_sf"/>
</dbReference>
<keyword evidence="2 5" id="KW-0812">Transmembrane</keyword>
<evidence type="ECO:0000256" key="5">
    <source>
        <dbReference type="SAM" id="Phobius"/>
    </source>
</evidence>